<sequence>MEYKKGERVRHPKIADWGLGQVLANSCDDSVKVFFVGAGEKVLSLKHVQLEHVEYKNAHHPVLDNLHTQKSESKFKYQSLKQLVSCFLTRFPDGFYSEDLKKELHNDTQKAHLQAQKLLNEELLIDCIITADYQQISDNILAVVNASRLIPAAEKKELRETLAKKNAQKKLSLSLYQLLYSKEPLQERFESFSRVLEEFNIAKWTIVSYFLFVTQPKQYLFIKPTVTQHASELCGFEINFKAEINWLTYESMLKFSDYLFTELETLKPRNMNDVQAFISCIIPTKSIKRAKPAKRI</sequence>
<name>A0ABQ6DXT7_9GAMM</name>
<comment type="caution">
    <text evidence="1">The sequence shown here is derived from an EMBL/GenBank/DDBJ whole genome shotgun (WGS) entry which is preliminary data.</text>
</comment>
<proteinExistence type="predicted"/>
<dbReference type="Proteomes" id="UP001157353">
    <property type="component" value="Unassembled WGS sequence"/>
</dbReference>
<organism evidence="1 2">
    <name type="scientific">Psychromonas marina</name>
    <dbReference type="NCBI Taxonomy" id="88364"/>
    <lineage>
        <taxon>Bacteria</taxon>
        <taxon>Pseudomonadati</taxon>
        <taxon>Pseudomonadota</taxon>
        <taxon>Gammaproteobacteria</taxon>
        <taxon>Alteromonadales</taxon>
        <taxon>Psychromonadaceae</taxon>
        <taxon>Psychromonas</taxon>
    </lineage>
</organism>
<accession>A0ABQ6DXT7</accession>
<reference evidence="2" key="1">
    <citation type="journal article" date="2019" name="Int. J. Syst. Evol. Microbiol.">
        <title>The Global Catalogue of Microorganisms (GCM) 10K type strain sequencing project: providing services to taxonomists for standard genome sequencing and annotation.</title>
        <authorList>
            <consortium name="The Broad Institute Genomics Platform"/>
            <consortium name="The Broad Institute Genome Sequencing Center for Infectious Disease"/>
            <person name="Wu L."/>
            <person name="Ma J."/>
        </authorList>
    </citation>
    <scope>NUCLEOTIDE SEQUENCE [LARGE SCALE GENOMIC DNA]</scope>
    <source>
        <strain evidence="2">NBRC 103166</strain>
    </source>
</reference>
<evidence type="ECO:0000313" key="2">
    <source>
        <dbReference type="Proteomes" id="UP001157353"/>
    </source>
</evidence>
<dbReference type="RefSeq" id="WP_284203084.1">
    <property type="nucleotide sequence ID" value="NZ_BSPQ01000002.1"/>
</dbReference>
<dbReference type="Pfam" id="PF12073">
    <property type="entry name" value="DUF3553"/>
    <property type="match status" value="1"/>
</dbReference>
<evidence type="ECO:0000313" key="1">
    <source>
        <dbReference type="EMBL" id="GLS89962.1"/>
    </source>
</evidence>
<keyword evidence="2" id="KW-1185">Reference proteome</keyword>
<protein>
    <recommendedName>
        <fullName evidence="3">DUF3553 domain-containing protein</fullName>
    </recommendedName>
</protein>
<dbReference type="InterPro" id="IPR021938">
    <property type="entry name" value="DUF3553"/>
</dbReference>
<gene>
    <name evidence="1" type="ORF">GCM10007916_10290</name>
</gene>
<evidence type="ECO:0008006" key="3">
    <source>
        <dbReference type="Google" id="ProtNLM"/>
    </source>
</evidence>
<dbReference type="EMBL" id="BSPQ01000002">
    <property type="protein sequence ID" value="GLS89962.1"/>
    <property type="molecule type" value="Genomic_DNA"/>
</dbReference>